<dbReference type="Pfam" id="PF07690">
    <property type="entry name" value="MFS_1"/>
    <property type="match status" value="1"/>
</dbReference>
<dbReference type="HOGENOM" id="CLU_033532_0_1_4"/>
<dbReference type="GO" id="GO:0022857">
    <property type="term" value="F:transmembrane transporter activity"/>
    <property type="evidence" value="ECO:0007669"/>
    <property type="project" value="InterPro"/>
</dbReference>
<dbReference type="SUPFAM" id="SSF103473">
    <property type="entry name" value="MFS general substrate transporter"/>
    <property type="match status" value="1"/>
</dbReference>
<evidence type="ECO:0000256" key="1">
    <source>
        <dbReference type="ARBA" id="ARBA00022692"/>
    </source>
</evidence>
<feature type="domain" description="Major facilitator superfamily (MFS) profile" evidence="5">
    <location>
        <begin position="216"/>
        <end position="405"/>
    </location>
</feature>
<evidence type="ECO:0000313" key="6">
    <source>
        <dbReference type="EMBL" id="AIJ45585.1"/>
    </source>
</evidence>
<dbReference type="InterPro" id="IPR011701">
    <property type="entry name" value="MFS"/>
</dbReference>
<evidence type="ECO:0000259" key="5">
    <source>
        <dbReference type="PROSITE" id="PS50850"/>
    </source>
</evidence>
<feature type="transmembrane region" description="Helical" evidence="4">
    <location>
        <begin position="16"/>
        <end position="39"/>
    </location>
</feature>
<evidence type="ECO:0000256" key="3">
    <source>
        <dbReference type="ARBA" id="ARBA00023136"/>
    </source>
</evidence>
<evidence type="ECO:0000313" key="7">
    <source>
        <dbReference type="Proteomes" id="UP000028782"/>
    </source>
</evidence>
<dbReference type="EMBL" id="CP006704">
    <property type="protein sequence ID" value="AIJ45585.1"/>
    <property type="molecule type" value="Genomic_DNA"/>
</dbReference>
<keyword evidence="2 4" id="KW-1133">Transmembrane helix</keyword>
<dbReference type="AlphaFoldDB" id="A0A076PPH3"/>
<dbReference type="InterPro" id="IPR036259">
    <property type="entry name" value="MFS_trans_sf"/>
</dbReference>
<keyword evidence="3 4" id="KW-0472">Membrane</keyword>
<keyword evidence="1 4" id="KW-0812">Transmembrane</keyword>
<feature type="transmembrane region" description="Helical" evidence="4">
    <location>
        <begin position="46"/>
        <end position="67"/>
    </location>
</feature>
<feature type="transmembrane region" description="Helical" evidence="4">
    <location>
        <begin position="305"/>
        <end position="327"/>
    </location>
</feature>
<dbReference type="PANTHER" id="PTHR23542">
    <property type="match status" value="1"/>
</dbReference>
<dbReference type="PANTHER" id="PTHR23542:SF1">
    <property type="entry name" value="MAJOR FACILITATOR SUPERFAMILY (MFS) PROFILE DOMAIN-CONTAINING PROTEIN"/>
    <property type="match status" value="1"/>
</dbReference>
<feature type="transmembrane region" description="Helical" evidence="4">
    <location>
        <begin position="250"/>
        <end position="270"/>
    </location>
</feature>
<dbReference type="KEGG" id="ctes:O987_07190"/>
<organism evidence="6 7">
    <name type="scientific">Comamonas testosteroni TK102</name>
    <dbReference type="NCBI Taxonomy" id="1392005"/>
    <lineage>
        <taxon>Bacteria</taxon>
        <taxon>Pseudomonadati</taxon>
        <taxon>Pseudomonadota</taxon>
        <taxon>Betaproteobacteria</taxon>
        <taxon>Burkholderiales</taxon>
        <taxon>Comamonadaceae</taxon>
        <taxon>Comamonas</taxon>
    </lineage>
</organism>
<feature type="transmembrane region" description="Helical" evidence="4">
    <location>
        <begin position="339"/>
        <end position="362"/>
    </location>
</feature>
<feature type="transmembrane region" description="Helical" evidence="4">
    <location>
        <begin position="368"/>
        <end position="386"/>
    </location>
</feature>
<dbReference type="RefSeq" id="WP_003057499.1">
    <property type="nucleotide sequence ID" value="NZ_CP006704.1"/>
</dbReference>
<feature type="transmembrane region" description="Helical" evidence="4">
    <location>
        <begin position="282"/>
        <end position="299"/>
    </location>
</feature>
<sequence>MLNAYRKLFTAPGSTGFVLAGLLARLPLSMTGIGLITMLSQQRGAYTLAGMVSACFALSIAVLAPRISALVDRYGQFRVLPFAAASSALSMLALLACAHWQGPDWLLLVLAAAVGSLPSMPAMVRARWTAIYSGTPQLQTAFALEGVLDDLAFIVGPPLSVGLSMLLFPEAGPLAAALFLIIGVGLFVVQRRTEPPVSPHTDSEKGRTSSMLRQPVVRTLALFMLAQGVIVGVIDVASVAFATAQGQPGMASVVLSFYALGSCAMGLLFGTLRLQMPLSRQIVWVGASVAISALPLLLASNLTALTLAVLLAGITFGPTITVAMSLVEQQVHTNRLTEGMTWLLTGLASGVALGAAAAGWLIDHWGAQQSFVLTLLAGGAMWLWGVQAGRQADRASAPGMTAINM</sequence>
<name>A0A076PPH3_COMTE</name>
<dbReference type="InterPro" id="IPR020846">
    <property type="entry name" value="MFS_dom"/>
</dbReference>
<feature type="transmembrane region" description="Helical" evidence="4">
    <location>
        <begin position="105"/>
        <end position="124"/>
    </location>
</feature>
<evidence type="ECO:0000256" key="2">
    <source>
        <dbReference type="ARBA" id="ARBA00022989"/>
    </source>
</evidence>
<dbReference type="Proteomes" id="UP000028782">
    <property type="component" value="Chromosome"/>
</dbReference>
<proteinExistence type="predicted"/>
<feature type="transmembrane region" description="Helical" evidence="4">
    <location>
        <begin position="171"/>
        <end position="189"/>
    </location>
</feature>
<protein>
    <submittedName>
        <fullName evidence="6">MFS transporter</fullName>
    </submittedName>
</protein>
<feature type="transmembrane region" description="Helical" evidence="4">
    <location>
        <begin position="220"/>
        <end position="244"/>
    </location>
</feature>
<dbReference type="Gene3D" id="1.20.1250.20">
    <property type="entry name" value="MFS general substrate transporter like domains"/>
    <property type="match status" value="2"/>
</dbReference>
<dbReference type="PROSITE" id="PS50850">
    <property type="entry name" value="MFS"/>
    <property type="match status" value="1"/>
</dbReference>
<feature type="transmembrane region" description="Helical" evidence="4">
    <location>
        <begin position="79"/>
        <end position="98"/>
    </location>
</feature>
<reference evidence="6 7" key="1">
    <citation type="journal article" date="2014" name="Genome Announc.">
        <title>Complete Genome Sequence of Polychlorinated Biphenyl Degrader Comamonas testosteroni TK102 (NBRC 109938).</title>
        <authorList>
            <person name="Fukuda K."/>
            <person name="Hosoyama A."/>
            <person name="Tsuchikane K."/>
            <person name="Ohji S."/>
            <person name="Yamazoe A."/>
            <person name="Fujita N."/>
            <person name="Shintani M."/>
            <person name="Kimbara K."/>
        </authorList>
    </citation>
    <scope>NUCLEOTIDE SEQUENCE [LARGE SCALE GENOMIC DNA]</scope>
    <source>
        <strain evidence="6">TK102</strain>
    </source>
</reference>
<accession>A0A076PPH3</accession>
<evidence type="ECO:0000256" key="4">
    <source>
        <dbReference type="SAM" id="Phobius"/>
    </source>
</evidence>
<gene>
    <name evidence="6" type="ORF">O987_07190</name>
</gene>